<evidence type="ECO:0000256" key="2">
    <source>
        <dbReference type="ARBA" id="ARBA00022723"/>
    </source>
</evidence>
<keyword evidence="6" id="KW-0539">Nucleus</keyword>
<accession>A0ABD1SU12</accession>
<sequence length="466" mass="53746">MELTNLGCNEWLSTMYDIRSRWVPAYVNHIFSAGMSSSQRSESGHSFFKKYVNKNNSLMGFITRFNRALTHQRHEELVCNHVDLNEQPRIMSMVMMEEQMVRVYTKKIFLLFQKEIIQSNKYICTKQVSSGDIKQYSVQRFESGSNFHRQRQVTYYIQTDYVSCSCRTFDFEGYPCRHMICFFKKKQVLLLHEKYILRRWTKNAKVGISYGDDDLLTQSVEEGADKSLMARHGLLAHKAAILVDDASLTDGRSSYLLGEFENLHLRVKQIDIVGNTGIPNYSSKSRESQQFIEDPSEVRAKGCGKRLKSSKEKAISKCNRQCSVCGVAGHDKRTCPNLNSRSNVDTYHIDNTPNEPGEHDTFTTIGIVQQQKCVEMGRSLAWSTAEMGRSWARRRTAQIGEQQNWGQKSRIKARRSRFRAKKSRLSAKQITTRTREGAEMELVRRKSRRGCEREGAVAKGQKSPFR</sequence>
<dbReference type="EMBL" id="JBFOLK010000006">
    <property type="protein sequence ID" value="KAL2503818.1"/>
    <property type="molecule type" value="Genomic_DNA"/>
</dbReference>
<comment type="similarity">
    <text evidence="1 6">Belongs to the FHY3/FAR1 family.</text>
</comment>
<proteinExistence type="inferred from homology"/>
<evidence type="ECO:0000256" key="3">
    <source>
        <dbReference type="ARBA" id="ARBA00022771"/>
    </source>
</evidence>
<dbReference type="GO" id="GO:0008270">
    <property type="term" value="F:zinc ion binding"/>
    <property type="evidence" value="ECO:0007669"/>
    <property type="project" value="UniProtKB-UniRule"/>
</dbReference>
<dbReference type="Pfam" id="PF04434">
    <property type="entry name" value="SWIM"/>
    <property type="match status" value="1"/>
</dbReference>
<comment type="caution">
    <text evidence="9">The sequence shown here is derived from an EMBL/GenBank/DDBJ whole genome shotgun (WGS) entry which is preliminary data.</text>
</comment>
<dbReference type="SMART" id="SM00575">
    <property type="entry name" value="ZnF_PMZ"/>
    <property type="match status" value="1"/>
</dbReference>
<evidence type="ECO:0000256" key="5">
    <source>
        <dbReference type="PROSITE-ProRule" id="PRU00325"/>
    </source>
</evidence>
<dbReference type="GO" id="GO:0006355">
    <property type="term" value="P:regulation of DNA-templated transcription"/>
    <property type="evidence" value="ECO:0007669"/>
    <property type="project" value="UniProtKB-UniRule"/>
</dbReference>
<protein>
    <recommendedName>
        <fullName evidence="6">Protein FAR1-RELATED SEQUENCE</fullName>
    </recommendedName>
</protein>
<organism evidence="9 10">
    <name type="scientific">Abeliophyllum distichum</name>
    <dbReference type="NCBI Taxonomy" id="126358"/>
    <lineage>
        <taxon>Eukaryota</taxon>
        <taxon>Viridiplantae</taxon>
        <taxon>Streptophyta</taxon>
        <taxon>Embryophyta</taxon>
        <taxon>Tracheophyta</taxon>
        <taxon>Spermatophyta</taxon>
        <taxon>Magnoliopsida</taxon>
        <taxon>eudicotyledons</taxon>
        <taxon>Gunneridae</taxon>
        <taxon>Pentapetalae</taxon>
        <taxon>asterids</taxon>
        <taxon>lamiids</taxon>
        <taxon>Lamiales</taxon>
        <taxon>Oleaceae</taxon>
        <taxon>Forsythieae</taxon>
        <taxon>Abeliophyllum</taxon>
    </lineage>
</organism>
<dbReference type="InterPro" id="IPR007527">
    <property type="entry name" value="Znf_SWIM"/>
</dbReference>
<feature type="region of interest" description="Disordered" evidence="7">
    <location>
        <begin position="422"/>
        <end position="466"/>
    </location>
</feature>
<dbReference type="PROSITE" id="PS50966">
    <property type="entry name" value="ZF_SWIM"/>
    <property type="match status" value="1"/>
</dbReference>
<dbReference type="InterPro" id="IPR006564">
    <property type="entry name" value="Znf_PMZ"/>
</dbReference>
<dbReference type="PANTHER" id="PTHR31669">
    <property type="entry name" value="PROTEIN FAR1-RELATED SEQUENCE 10-RELATED"/>
    <property type="match status" value="1"/>
</dbReference>
<evidence type="ECO:0000313" key="10">
    <source>
        <dbReference type="Proteomes" id="UP001604336"/>
    </source>
</evidence>
<evidence type="ECO:0000256" key="6">
    <source>
        <dbReference type="RuleBase" id="RU367018"/>
    </source>
</evidence>
<evidence type="ECO:0000259" key="8">
    <source>
        <dbReference type="PROSITE" id="PS50966"/>
    </source>
</evidence>
<dbReference type="GO" id="GO:0005634">
    <property type="term" value="C:nucleus"/>
    <property type="evidence" value="ECO:0007669"/>
    <property type="project" value="UniProtKB-SubCell"/>
</dbReference>
<keyword evidence="10" id="KW-1185">Reference proteome</keyword>
<dbReference type="PANTHER" id="PTHR31669:SF302">
    <property type="entry name" value="PROTEIN FAR1-RELATED SEQUENCE"/>
    <property type="match status" value="1"/>
</dbReference>
<evidence type="ECO:0000256" key="7">
    <source>
        <dbReference type="SAM" id="MobiDB-lite"/>
    </source>
</evidence>
<feature type="compositionally biased region" description="Basic and acidic residues" evidence="7">
    <location>
        <begin position="433"/>
        <end position="456"/>
    </location>
</feature>
<keyword evidence="3 5" id="KW-0863">Zinc-finger</keyword>
<evidence type="ECO:0000313" key="9">
    <source>
        <dbReference type="EMBL" id="KAL2503818.1"/>
    </source>
</evidence>
<evidence type="ECO:0000256" key="4">
    <source>
        <dbReference type="ARBA" id="ARBA00022833"/>
    </source>
</evidence>
<comment type="function">
    <text evidence="6">Putative transcription activator involved in regulating light control of development.</text>
</comment>
<name>A0ABD1SU12_9LAMI</name>
<dbReference type="InterPro" id="IPR031052">
    <property type="entry name" value="FHY3/FAR1"/>
</dbReference>
<comment type="subcellular location">
    <subcellularLocation>
        <location evidence="6">Nucleus</location>
    </subcellularLocation>
</comment>
<reference evidence="10" key="1">
    <citation type="submission" date="2024-07" db="EMBL/GenBank/DDBJ databases">
        <title>Two chromosome-level genome assemblies of Korean endemic species Abeliophyllum distichum and Forsythia ovata (Oleaceae).</title>
        <authorList>
            <person name="Jang H."/>
        </authorList>
    </citation>
    <scope>NUCLEOTIDE SEQUENCE [LARGE SCALE GENOMIC DNA]</scope>
</reference>
<dbReference type="Proteomes" id="UP001604336">
    <property type="component" value="Unassembled WGS sequence"/>
</dbReference>
<keyword evidence="2 6" id="KW-0479">Metal-binding</keyword>
<gene>
    <name evidence="9" type="ORF">Adt_19439</name>
</gene>
<evidence type="ECO:0000256" key="1">
    <source>
        <dbReference type="ARBA" id="ARBA00005889"/>
    </source>
</evidence>
<keyword evidence="4 6" id="KW-0862">Zinc</keyword>
<feature type="domain" description="SWIM-type" evidence="8">
    <location>
        <begin position="155"/>
        <end position="187"/>
    </location>
</feature>
<dbReference type="AlphaFoldDB" id="A0ABD1SU12"/>